<organism evidence="1 2">
    <name type="scientific">Ensete ventricosum</name>
    <name type="common">Abyssinian banana</name>
    <name type="synonym">Musa ensete</name>
    <dbReference type="NCBI Taxonomy" id="4639"/>
    <lineage>
        <taxon>Eukaryota</taxon>
        <taxon>Viridiplantae</taxon>
        <taxon>Streptophyta</taxon>
        <taxon>Embryophyta</taxon>
        <taxon>Tracheophyta</taxon>
        <taxon>Spermatophyta</taxon>
        <taxon>Magnoliopsida</taxon>
        <taxon>Liliopsida</taxon>
        <taxon>Zingiberales</taxon>
        <taxon>Musaceae</taxon>
        <taxon>Ensete</taxon>
    </lineage>
</organism>
<dbReference type="EMBL" id="AMZH03004731">
    <property type="protein sequence ID" value="RRT68336.1"/>
    <property type="molecule type" value="Genomic_DNA"/>
</dbReference>
<gene>
    <name evidence="1" type="ORF">B296_00024515</name>
</gene>
<dbReference type="AlphaFoldDB" id="A0A426ZWH4"/>
<dbReference type="Proteomes" id="UP000287651">
    <property type="component" value="Unassembled WGS sequence"/>
</dbReference>
<reference evidence="1 2" key="1">
    <citation type="journal article" date="2014" name="Agronomy (Basel)">
        <title>A Draft Genome Sequence for Ensete ventricosum, the Drought-Tolerant Tree Against Hunger.</title>
        <authorList>
            <person name="Harrison J."/>
            <person name="Moore K.A."/>
            <person name="Paszkiewicz K."/>
            <person name="Jones T."/>
            <person name="Grant M."/>
            <person name="Ambacheew D."/>
            <person name="Muzemil S."/>
            <person name="Studholme D.J."/>
        </authorList>
    </citation>
    <scope>NUCLEOTIDE SEQUENCE [LARGE SCALE GENOMIC DNA]</scope>
</reference>
<comment type="caution">
    <text evidence="1">The sequence shown here is derived from an EMBL/GenBank/DDBJ whole genome shotgun (WGS) entry which is preliminary data.</text>
</comment>
<sequence length="83" mass="8990">MGDYPLWPSHPYKGLGHGRPPLPTALAACDLPYRGPGCNWSPLYVAWPWVAAPFLTAFAANHSKNGVAKSAAYHIRVTPASYL</sequence>
<accession>A0A426ZWH4</accession>
<proteinExistence type="predicted"/>
<protein>
    <submittedName>
        <fullName evidence="1">Uncharacterized protein</fullName>
    </submittedName>
</protein>
<name>A0A426ZWH4_ENSVE</name>
<evidence type="ECO:0000313" key="2">
    <source>
        <dbReference type="Proteomes" id="UP000287651"/>
    </source>
</evidence>
<evidence type="ECO:0000313" key="1">
    <source>
        <dbReference type="EMBL" id="RRT68336.1"/>
    </source>
</evidence>